<name>A0A2S6IP65_9ACTN</name>
<dbReference type="PROSITE" id="PS51257">
    <property type="entry name" value="PROKAR_LIPOPROTEIN"/>
    <property type="match status" value="1"/>
</dbReference>
<gene>
    <name evidence="2" type="ORF">CLV92_10570</name>
</gene>
<dbReference type="SUPFAM" id="SSF50998">
    <property type="entry name" value="Quinoprotein alcohol dehydrogenase-like"/>
    <property type="match status" value="1"/>
</dbReference>
<proteinExistence type="predicted"/>
<protein>
    <submittedName>
        <fullName evidence="2">Uncharacterized protein</fullName>
    </submittedName>
</protein>
<comment type="caution">
    <text evidence="2">The sequence shown here is derived from an EMBL/GenBank/DDBJ whole genome shotgun (WGS) entry which is preliminary data.</text>
</comment>
<feature type="region of interest" description="Disordered" evidence="1">
    <location>
        <begin position="40"/>
        <end position="68"/>
    </location>
</feature>
<evidence type="ECO:0000313" key="2">
    <source>
        <dbReference type="EMBL" id="PPK95971.1"/>
    </source>
</evidence>
<reference evidence="2 3" key="1">
    <citation type="submission" date="2018-02" db="EMBL/GenBank/DDBJ databases">
        <title>Genomic Encyclopedia of Archaeal and Bacterial Type Strains, Phase II (KMG-II): from individual species to whole genera.</title>
        <authorList>
            <person name="Goeker M."/>
        </authorList>
    </citation>
    <scope>NUCLEOTIDE SEQUENCE [LARGE SCALE GENOMIC DNA]</scope>
    <source>
        <strain evidence="2 3">DSM 22857</strain>
    </source>
</reference>
<evidence type="ECO:0000313" key="3">
    <source>
        <dbReference type="Proteomes" id="UP000239485"/>
    </source>
</evidence>
<evidence type="ECO:0000256" key="1">
    <source>
        <dbReference type="SAM" id="MobiDB-lite"/>
    </source>
</evidence>
<organism evidence="2 3">
    <name type="scientific">Kineococcus xinjiangensis</name>
    <dbReference type="NCBI Taxonomy" id="512762"/>
    <lineage>
        <taxon>Bacteria</taxon>
        <taxon>Bacillati</taxon>
        <taxon>Actinomycetota</taxon>
        <taxon>Actinomycetes</taxon>
        <taxon>Kineosporiales</taxon>
        <taxon>Kineosporiaceae</taxon>
        <taxon>Kineococcus</taxon>
    </lineage>
</organism>
<dbReference type="AlphaFoldDB" id="A0A2S6IP65"/>
<accession>A0A2S6IP65</accession>
<dbReference type="InterPro" id="IPR011047">
    <property type="entry name" value="Quinoprotein_ADH-like_sf"/>
</dbReference>
<keyword evidence="3" id="KW-1185">Reference proteome</keyword>
<dbReference type="Proteomes" id="UP000239485">
    <property type="component" value="Unassembled WGS sequence"/>
</dbReference>
<sequence>MDAAGRGLPVRVVVASPRGMTGAALLLCTVVTAGCGGPGGASPAGGGSSATSGTSPSGSSPLAGRSPAPDRIEIAPGVRLAAGPGGVLPVSLRWVVVPEAYPEAVAVADGVVYVAAGSFQAFAVSDGAQLWSAAPPDGHGLAGSGSVVIGARGADRVGAWAPHEFDLTVERSTGSVVRFSRSPVGGRPPQLQPFPESQPERFGFELDLERIVARDERGSVAWSITVDEPMVDELPPVGVPGGVLVTTSSGHLVLLDHR</sequence>
<feature type="compositionally biased region" description="Low complexity" evidence="1">
    <location>
        <begin position="49"/>
        <end position="61"/>
    </location>
</feature>
<dbReference type="EMBL" id="PTJD01000005">
    <property type="protein sequence ID" value="PPK95971.1"/>
    <property type="molecule type" value="Genomic_DNA"/>
</dbReference>